<name>A0A9P6FSP7_9FUNG</name>
<keyword evidence="4" id="KW-1185">Reference proteome</keyword>
<feature type="signal peptide" evidence="2">
    <location>
        <begin position="1"/>
        <end position="23"/>
    </location>
</feature>
<gene>
    <name evidence="3" type="ORF">BGW38_002837</name>
</gene>
<feature type="chain" id="PRO_5040468213" evidence="2">
    <location>
        <begin position="24"/>
        <end position="317"/>
    </location>
</feature>
<accession>A0A9P6FSP7</accession>
<feature type="region of interest" description="Disordered" evidence="1">
    <location>
        <begin position="95"/>
        <end position="118"/>
    </location>
</feature>
<dbReference type="Proteomes" id="UP000780801">
    <property type="component" value="Unassembled WGS sequence"/>
</dbReference>
<evidence type="ECO:0000313" key="3">
    <source>
        <dbReference type="EMBL" id="KAF9580501.1"/>
    </source>
</evidence>
<dbReference type="OrthoDB" id="2422663at2759"/>
<feature type="compositionally biased region" description="Low complexity" evidence="1">
    <location>
        <begin position="95"/>
        <end position="109"/>
    </location>
</feature>
<protein>
    <submittedName>
        <fullName evidence="3">Uncharacterized protein</fullName>
    </submittedName>
</protein>
<evidence type="ECO:0000313" key="4">
    <source>
        <dbReference type="Proteomes" id="UP000780801"/>
    </source>
</evidence>
<keyword evidence="2" id="KW-0732">Signal</keyword>
<proteinExistence type="predicted"/>
<dbReference type="EMBL" id="JAABOA010002025">
    <property type="protein sequence ID" value="KAF9580501.1"/>
    <property type="molecule type" value="Genomic_DNA"/>
</dbReference>
<evidence type="ECO:0000256" key="1">
    <source>
        <dbReference type="SAM" id="MobiDB-lite"/>
    </source>
</evidence>
<comment type="caution">
    <text evidence="3">The sequence shown here is derived from an EMBL/GenBank/DDBJ whole genome shotgun (WGS) entry which is preliminary data.</text>
</comment>
<feature type="region of interest" description="Disordered" evidence="1">
    <location>
        <begin position="151"/>
        <end position="259"/>
    </location>
</feature>
<reference evidence="3" key="1">
    <citation type="journal article" date="2020" name="Fungal Divers.">
        <title>Resolving the Mortierellaceae phylogeny through synthesis of multi-gene phylogenetics and phylogenomics.</title>
        <authorList>
            <person name="Vandepol N."/>
            <person name="Liber J."/>
            <person name="Desiro A."/>
            <person name="Na H."/>
            <person name="Kennedy M."/>
            <person name="Barry K."/>
            <person name="Grigoriev I.V."/>
            <person name="Miller A.N."/>
            <person name="O'Donnell K."/>
            <person name="Stajich J.E."/>
            <person name="Bonito G."/>
        </authorList>
    </citation>
    <scope>NUCLEOTIDE SEQUENCE</scope>
    <source>
        <strain evidence="3">KOD1015</strain>
    </source>
</reference>
<evidence type="ECO:0000256" key="2">
    <source>
        <dbReference type="SAM" id="SignalP"/>
    </source>
</evidence>
<dbReference type="AlphaFoldDB" id="A0A9P6FSP7"/>
<organism evidence="3 4">
    <name type="scientific">Lunasporangiospora selenospora</name>
    <dbReference type="NCBI Taxonomy" id="979761"/>
    <lineage>
        <taxon>Eukaryota</taxon>
        <taxon>Fungi</taxon>
        <taxon>Fungi incertae sedis</taxon>
        <taxon>Mucoromycota</taxon>
        <taxon>Mortierellomycotina</taxon>
        <taxon>Mortierellomycetes</taxon>
        <taxon>Mortierellales</taxon>
        <taxon>Mortierellaceae</taxon>
        <taxon>Lunasporangiospora</taxon>
    </lineage>
</organism>
<sequence length="317" mass="33353">MKAAVVPLSIGLVLTILASPSFSKPIPRPLRRDSATASCPGTLLGPSGNAYFGISVDSECSSRAWPLCQALTNVPKSDVSAQDTRTLSKLAIPFEETPTPTRTLPTEPEAVSKDKKSSLAEVLPADKVGPSPPHVTYKDDTLMVEESLLGEGGACPRPPKVTHSDSIGDGLGPDHTDSAPPTVTYKDDFCASGLVSEEEENLAEPQATSPVVLGDDATDPPDPKVTSPVTLDDSADPPSPKVTSPVVIDDAGPPGPQATAPVVLDVMAFELKANIRDVFEEDQEACSMGLAISEQDPLMYEYEIGHIEDTVTCPRRG</sequence>